<keyword evidence="1" id="KW-0238">DNA-binding</keyword>
<accession>A0A7W9EF74</accession>
<dbReference type="RefSeq" id="WP_184016763.1">
    <property type="nucleotide sequence ID" value="NZ_JACIJC010000002.1"/>
</dbReference>
<evidence type="ECO:0000313" key="2">
    <source>
        <dbReference type="Proteomes" id="UP000549617"/>
    </source>
</evidence>
<dbReference type="Proteomes" id="UP000549617">
    <property type="component" value="Unassembled WGS sequence"/>
</dbReference>
<proteinExistence type="predicted"/>
<comment type="caution">
    <text evidence="1">The sequence shown here is derived from an EMBL/GenBank/DDBJ whole genome shotgun (WGS) entry which is preliminary data.</text>
</comment>
<protein>
    <submittedName>
        <fullName evidence="1">Antitoxin (DNA-binding transcriptional repressor) of toxin-antitoxin stability system</fullName>
    </submittedName>
</protein>
<dbReference type="EMBL" id="JACIJC010000002">
    <property type="protein sequence ID" value="MBB5685431.1"/>
    <property type="molecule type" value="Genomic_DNA"/>
</dbReference>
<reference evidence="1 2" key="1">
    <citation type="submission" date="2020-08" db="EMBL/GenBank/DDBJ databases">
        <title>Genomic Encyclopedia of Type Strains, Phase IV (KMG-IV): sequencing the most valuable type-strain genomes for metagenomic binning, comparative biology and taxonomic classification.</title>
        <authorList>
            <person name="Goeker M."/>
        </authorList>
    </citation>
    <scope>NUCLEOTIDE SEQUENCE [LARGE SCALE GENOMIC DNA]</scope>
    <source>
        <strain evidence="1 2">DSM 25079</strain>
    </source>
</reference>
<evidence type="ECO:0000313" key="1">
    <source>
        <dbReference type="EMBL" id="MBB5685431.1"/>
    </source>
</evidence>
<dbReference type="GO" id="GO:0003677">
    <property type="term" value="F:DNA binding"/>
    <property type="evidence" value="ECO:0007669"/>
    <property type="project" value="UniProtKB-KW"/>
</dbReference>
<organism evidence="1 2">
    <name type="scientific">Sphingobium boeckii</name>
    <dbReference type="NCBI Taxonomy" id="1082345"/>
    <lineage>
        <taxon>Bacteria</taxon>
        <taxon>Pseudomonadati</taxon>
        <taxon>Pseudomonadota</taxon>
        <taxon>Alphaproteobacteria</taxon>
        <taxon>Sphingomonadales</taxon>
        <taxon>Sphingomonadaceae</taxon>
        <taxon>Sphingobium</taxon>
    </lineage>
</organism>
<dbReference type="AlphaFoldDB" id="A0A7W9EF74"/>
<name>A0A7W9EF74_9SPHN</name>
<sequence>MMSVREFNANASKALALVEAGETLDITKDGKVIAELRPKTANKLDDPEFRASYERAVAGLKKGVPGMTGPATYEERTEG</sequence>
<gene>
    <name evidence="1" type="ORF">FHS49_001439</name>
</gene>
<keyword evidence="2" id="KW-1185">Reference proteome</keyword>